<sequence>MAKEYAYKFYHSKAWKDCKRSFISERIAVDGGMCQECGKQLGYIVHHRTHITPENISNPYITLNHSNLEYVCKDCHDRFEGHGVNNKRRGLLVMFDENGQPIAKL</sequence>
<accession>A0AAW3JT41</accession>
<evidence type="ECO:0000313" key="1">
    <source>
        <dbReference type="EMBL" id="KQC85446.1"/>
    </source>
</evidence>
<reference evidence="1 2" key="1">
    <citation type="submission" date="2015-10" db="EMBL/GenBank/DDBJ databases">
        <title>Butyribacter intestini gen. nov., sp. nov., a butyric acid-producing bacterium of the family Lachnospiraceae isolated from the human faeces.</title>
        <authorList>
            <person name="Zou Y."/>
            <person name="Xue W."/>
            <person name="Luo G."/>
            <person name="Lv M."/>
        </authorList>
    </citation>
    <scope>NUCLEOTIDE SEQUENCE [LARGE SCALE GENOMIC DNA]</scope>
    <source>
        <strain evidence="1 2">TF01-11</strain>
    </source>
</reference>
<comment type="caution">
    <text evidence="1">The sequence shown here is derived from an EMBL/GenBank/DDBJ whole genome shotgun (WGS) entry which is preliminary data.</text>
</comment>
<protein>
    <recommendedName>
        <fullName evidence="3">HNH endonuclease</fullName>
    </recommendedName>
</protein>
<dbReference type="RefSeq" id="WP_055945327.1">
    <property type="nucleotide sequence ID" value="NZ_LLKB01000005.1"/>
</dbReference>
<dbReference type="AlphaFoldDB" id="A0AAW3JT41"/>
<proteinExistence type="predicted"/>
<evidence type="ECO:0000313" key="2">
    <source>
        <dbReference type="Proteomes" id="UP000050833"/>
    </source>
</evidence>
<dbReference type="Gene3D" id="1.10.30.50">
    <property type="match status" value="1"/>
</dbReference>
<evidence type="ECO:0008006" key="3">
    <source>
        <dbReference type="Google" id="ProtNLM"/>
    </source>
</evidence>
<gene>
    <name evidence="1" type="ORF">APZ18_12255</name>
</gene>
<organism evidence="1 2">
    <name type="scientific">Butyribacter intestini</name>
    <dbReference type="NCBI Taxonomy" id="1703332"/>
    <lineage>
        <taxon>Bacteria</taxon>
        <taxon>Bacillati</taxon>
        <taxon>Bacillota</taxon>
        <taxon>Clostridia</taxon>
        <taxon>Lachnospirales</taxon>
        <taxon>Lachnospiraceae</taxon>
        <taxon>Butyribacter</taxon>
    </lineage>
</organism>
<dbReference type="Proteomes" id="UP000050833">
    <property type="component" value="Unassembled WGS sequence"/>
</dbReference>
<keyword evidence="2" id="KW-1185">Reference proteome</keyword>
<name>A0AAW3JT41_9FIRM</name>
<dbReference type="EMBL" id="LLKB01000005">
    <property type="protein sequence ID" value="KQC85446.1"/>
    <property type="molecule type" value="Genomic_DNA"/>
</dbReference>